<feature type="compositionally biased region" description="Basic residues" evidence="1">
    <location>
        <begin position="101"/>
        <end position="112"/>
    </location>
</feature>
<feature type="compositionally biased region" description="Basic and acidic residues" evidence="1">
    <location>
        <begin position="18"/>
        <end position="54"/>
    </location>
</feature>
<reference evidence="2" key="1">
    <citation type="submission" date="2020-02" db="EMBL/GenBank/DDBJ databases">
        <authorList>
            <person name="Meier V. D."/>
        </authorList>
    </citation>
    <scope>NUCLEOTIDE SEQUENCE</scope>
    <source>
        <strain evidence="2">AVDCRST_MAG34</strain>
    </source>
</reference>
<feature type="non-terminal residue" evidence="2">
    <location>
        <position position="215"/>
    </location>
</feature>
<feature type="non-terminal residue" evidence="2">
    <location>
        <position position="1"/>
    </location>
</feature>
<protein>
    <submittedName>
        <fullName evidence="2">Uncharacterized protein</fullName>
    </submittedName>
</protein>
<evidence type="ECO:0000256" key="1">
    <source>
        <dbReference type="SAM" id="MobiDB-lite"/>
    </source>
</evidence>
<dbReference type="EMBL" id="CADCUI010000047">
    <property type="protein sequence ID" value="CAA9354531.1"/>
    <property type="molecule type" value="Genomic_DNA"/>
</dbReference>
<feature type="region of interest" description="Disordered" evidence="1">
    <location>
        <begin position="1"/>
        <end position="179"/>
    </location>
</feature>
<feature type="compositionally biased region" description="Basic residues" evidence="1">
    <location>
        <begin position="1"/>
        <end position="17"/>
    </location>
</feature>
<dbReference type="AlphaFoldDB" id="A0A6J4MAS7"/>
<evidence type="ECO:0000313" key="2">
    <source>
        <dbReference type="EMBL" id="CAA9354531.1"/>
    </source>
</evidence>
<feature type="compositionally biased region" description="Basic residues" evidence="1">
    <location>
        <begin position="160"/>
        <end position="169"/>
    </location>
</feature>
<sequence>GHRVRRSARRLRHRCPGHHRDPRPQRAVRDRAGAQLRPERRPAERAGQLDRPARGDGAGVAGARRGGRGVAPGVHGHQAGRRGVPGLARPPGVPPPSCDARRRRRHRSRHGRPPPGGPAGVRRRGVQSQGVHHVRRRPPAVRRAGTWRGHRPAAGARHAGVPHRARLRRPVGAAGQPAEDLVQRLRRPRACPRCCRRALDDRPRSGARHDRTAPV</sequence>
<proteinExistence type="predicted"/>
<organism evidence="2">
    <name type="scientific">uncultured Nocardioidaceae bacterium</name>
    <dbReference type="NCBI Taxonomy" id="253824"/>
    <lineage>
        <taxon>Bacteria</taxon>
        <taxon>Bacillati</taxon>
        <taxon>Actinomycetota</taxon>
        <taxon>Actinomycetes</taxon>
        <taxon>Propionibacteriales</taxon>
        <taxon>Nocardioidaceae</taxon>
        <taxon>environmental samples</taxon>
    </lineage>
</organism>
<feature type="compositionally biased region" description="Low complexity" evidence="1">
    <location>
        <begin position="71"/>
        <end position="90"/>
    </location>
</feature>
<name>A0A6J4MAS7_9ACTN</name>
<gene>
    <name evidence="2" type="ORF">AVDCRST_MAG34-1973</name>
</gene>
<accession>A0A6J4MAS7</accession>